<dbReference type="Gene3D" id="2.40.160.10">
    <property type="entry name" value="Porin"/>
    <property type="match status" value="1"/>
</dbReference>
<accession>A0A3P3VWH3</accession>
<dbReference type="InterPro" id="IPR010870">
    <property type="entry name" value="Porin_O/P"/>
</dbReference>
<dbReference type="EMBL" id="RQVQ01000059">
    <property type="protein sequence ID" value="RRJ87145.1"/>
    <property type="molecule type" value="Genomic_DNA"/>
</dbReference>
<feature type="chain" id="PRO_5018121791" evidence="1">
    <location>
        <begin position="21"/>
        <end position="390"/>
    </location>
</feature>
<comment type="caution">
    <text evidence="2">The sequence shown here is derived from an EMBL/GenBank/DDBJ whole genome shotgun (WGS) entry which is preliminary data.</text>
</comment>
<dbReference type="AlphaFoldDB" id="A0A3P3VWH3"/>
<proteinExistence type="predicted"/>
<dbReference type="SUPFAM" id="SSF56935">
    <property type="entry name" value="Porins"/>
    <property type="match status" value="1"/>
</dbReference>
<evidence type="ECO:0000256" key="1">
    <source>
        <dbReference type="SAM" id="SignalP"/>
    </source>
</evidence>
<organism evidence="2 3">
    <name type="scientific">Paenimyroides tangerinum</name>
    <dbReference type="NCBI Taxonomy" id="2488728"/>
    <lineage>
        <taxon>Bacteria</taxon>
        <taxon>Pseudomonadati</taxon>
        <taxon>Bacteroidota</taxon>
        <taxon>Flavobacteriia</taxon>
        <taxon>Flavobacteriales</taxon>
        <taxon>Flavobacteriaceae</taxon>
        <taxon>Paenimyroides</taxon>
    </lineage>
</organism>
<dbReference type="OrthoDB" id="1412624at2"/>
<protein>
    <submittedName>
        <fullName evidence="2">Porin</fullName>
    </submittedName>
</protein>
<evidence type="ECO:0000313" key="2">
    <source>
        <dbReference type="EMBL" id="RRJ87145.1"/>
    </source>
</evidence>
<dbReference type="PROSITE" id="PS51257">
    <property type="entry name" value="PROKAR_LIPOPROTEIN"/>
    <property type="match status" value="1"/>
</dbReference>
<dbReference type="InterPro" id="IPR023614">
    <property type="entry name" value="Porin_dom_sf"/>
</dbReference>
<sequence>MKFRSQFGIIALLITSCLHAQEPVFEEIEVNVVEPKKKEETFPKLKLGGVFQARYLVNFKDNVDVNGLNYTNGKGVNNSFEIKRMRVSLAARISENLELNTLINLADFKNDPKTRVLENAFVKYTISKQLQIQAGQFRPQFGIEDSHAVDIIKSIDWSNAYYLMGSNGWQSFQIGVSAGGEVDLGKVPFHYAVSITNGNGKNTLDNNDGKHYTGRFSFDLDKKHDFTVGISGGIGDENLKKVYAYGFDFTYKVNLAQDWSVDFRAEGYQATNHFLYTSVLASLGEENAPQININDYLLGGFYVLPNLRYEIGHPRFKAVEFSLRYEYLDASTKIHSNPRQTWTPMFSLEFLKNYGARLQVGMQFDNYKTNIPNTKNYNSSLGFVQFQCRL</sequence>
<feature type="signal peptide" evidence="1">
    <location>
        <begin position="1"/>
        <end position="20"/>
    </location>
</feature>
<dbReference type="Pfam" id="PF07396">
    <property type="entry name" value="Porin_O_P"/>
    <property type="match status" value="1"/>
</dbReference>
<reference evidence="2 3" key="1">
    <citation type="submission" date="2018-11" db="EMBL/GenBank/DDBJ databases">
        <title>Flavobacterium sp. nov., YIM 102701-2 draft genome.</title>
        <authorList>
            <person name="Li G."/>
            <person name="Jiang Y."/>
        </authorList>
    </citation>
    <scope>NUCLEOTIDE SEQUENCE [LARGE SCALE GENOMIC DNA]</scope>
    <source>
        <strain evidence="2 3">YIM 102701-2</strain>
    </source>
</reference>
<name>A0A3P3VWH3_9FLAO</name>
<gene>
    <name evidence="2" type="ORF">EG240_15385</name>
</gene>
<evidence type="ECO:0000313" key="3">
    <source>
        <dbReference type="Proteomes" id="UP000275719"/>
    </source>
</evidence>
<dbReference type="RefSeq" id="WP_125020235.1">
    <property type="nucleotide sequence ID" value="NZ_RQVQ01000059.1"/>
</dbReference>
<dbReference type="Proteomes" id="UP000275719">
    <property type="component" value="Unassembled WGS sequence"/>
</dbReference>
<keyword evidence="1" id="KW-0732">Signal</keyword>
<keyword evidence="3" id="KW-1185">Reference proteome</keyword>